<protein>
    <submittedName>
        <fullName evidence="2">Transposase</fullName>
    </submittedName>
</protein>
<comment type="caution">
    <text evidence="2">The sequence shown here is derived from an EMBL/GenBank/DDBJ whole genome shotgun (WGS) entry which is preliminary data.</text>
</comment>
<feature type="domain" description="Integrase catalytic" evidence="1">
    <location>
        <begin position="3"/>
        <end position="42"/>
    </location>
</feature>
<dbReference type="Proteomes" id="UP000050437">
    <property type="component" value="Unassembled WGS sequence"/>
</dbReference>
<dbReference type="Proteomes" id="UP000193675">
    <property type="component" value="Unassembled WGS sequence"/>
</dbReference>
<proteinExistence type="predicted"/>
<reference evidence="2 4" key="1">
    <citation type="submission" date="2015-10" db="EMBL/GenBank/DDBJ databases">
        <title>Pseudomonas putida clinical strains.</title>
        <authorList>
            <person name="Molina L."/>
            <person name="Udaondo Z."/>
        </authorList>
    </citation>
    <scope>NUCLEOTIDE SEQUENCE [LARGE SCALE GENOMIC DNA]</scope>
    <source>
        <strain evidence="2 4">HB13667</strain>
    </source>
</reference>
<name>A0A0P7DPE5_PSEPU</name>
<sequence>MGDELLNREWFRSRTEAKVLIERWRQFYNEQRPHSAHAYKPPATIRRNWIQSDSIPSELTA</sequence>
<evidence type="ECO:0000313" key="3">
    <source>
        <dbReference type="EMBL" id="ORL61916.1"/>
    </source>
</evidence>
<dbReference type="EMBL" id="NBWC01000031">
    <property type="protein sequence ID" value="ORL61916.1"/>
    <property type="molecule type" value="Genomic_DNA"/>
</dbReference>
<gene>
    <name evidence="3" type="ORF">B7H17_19550</name>
    <name evidence="2" type="ORF">HB13667_07090</name>
</gene>
<evidence type="ECO:0000313" key="2">
    <source>
        <dbReference type="EMBL" id="KPM67485.1"/>
    </source>
</evidence>
<reference evidence="3 5" key="2">
    <citation type="submission" date="2017-04" db="EMBL/GenBank/DDBJ databases">
        <title>Presence of VIM-2 positive Pseudomonas species in chickens and their surrounding environment.</title>
        <authorList>
            <person name="Zhang R."/>
        </authorList>
    </citation>
    <scope>NUCLEOTIDE SEQUENCE [LARGE SCALE GENOMIC DNA]</scope>
    <source>
        <strain evidence="3 5">DZ-C18</strain>
    </source>
</reference>
<evidence type="ECO:0000313" key="4">
    <source>
        <dbReference type="Proteomes" id="UP000050437"/>
    </source>
</evidence>
<dbReference type="Pfam" id="PF13683">
    <property type="entry name" value="rve_3"/>
    <property type="match status" value="1"/>
</dbReference>
<dbReference type="AlphaFoldDB" id="A0A0P7DPE5"/>
<dbReference type="GO" id="GO:0015074">
    <property type="term" value="P:DNA integration"/>
    <property type="evidence" value="ECO:0007669"/>
    <property type="project" value="InterPro"/>
</dbReference>
<accession>A0A0P7DPE5</accession>
<evidence type="ECO:0000313" key="5">
    <source>
        <dbReference type="Proteomes" id="UP000193675"/>
    </source>
</evidence>
<organism evidence="2 4">
    <name type="scientific">Pseudomonas putida</name>
    <name type="common">Arthrobacter siderocapsulatus</name>
    <dbReference type="NCBI Taxonomy" id="303"/>
    <lineage>
        <taxon>Bacteria</taxon>
        <taxon>Pseudomonadati</taxon>
        <taxon>Pseudomonadota</taxon>
        <taxon>Gammaproteobacteria</taxon>
        <taxon>Pseudomonadales</taxon>
        <taxon>Pseudomonadaceae</taxon>
        <taxon>Pseudomonas</taxon>
    </lineage>
</organism>
<dbReference type="InterPro" id="IPR001584">
    <property type="entry name" value="Integrase_cat-core"/>
</dbReference>
<dbReference type="EMBL" id="LKKS01000037">
    <property type="protein sequence ID" value="KPM67485.1"/>
    <property type="molecule type" value="Genomic_DNA"/>
</dbReference>
<evidence type="ECO:0000259" key="1">
    <source>
        <dbReference type="Pfam" id="PF13683"/>
    </source>
</evidence>